<keyword evidence="2" id="KW-0645">Protease</keyword>
<evidence type="ECO:0000256" key="1">
    <source>
        <dbReference type="SAM" id="SignalP"/>
    </source>
</evidence>
<accession>U2LH29</accession>
<name>U2LH29_9BACT</name>
<reference evidence="2 3" key="1">
    <citation type="submission" date="2013-08" db="EMBL/GenBank/DDBJ databases">
        <authorList>
            <person name="Durkin A.S."/>
            <person name="Haft D.R."/>
            <person name="McCorrison J."/>
            <person name="Torralba M."/>
            <person name="Gillis M."/>
            <person name="Haft D.H."/>
            <person name="Methe B."/>
            <person name="Sutton G."/>
            <person name="Nelson K.E."/>
        </authorList>
    </citation>
    <scope>NUCLEOTIDE SEQUENCE [LARGE SCALE GENOMIC DNA]</scope>
    <source>
        <strain evidence="2 3">F0068</strain>
    </source>
</reference>
<evidence type="ECO:0000313" key="2">
    <source>
        <dbReference type="EMBL" id="ERK03566.1"/>
    </source>
</evidence>
<dbReference type="GO" id="GO:0006508">
    <property type="term" value="P:proteolysis"/>
    <property type="evidence" value="ECO:0007669"/>
    <property type="project" value="UniProtKB-KW"/>
</dbReference>
<proteinExistence type="predicted"/>
<keyword evidence="3" id="KW-1185">Reference proteome</keyword>
<feature type="signal peptide" evidence="1">
    <location>
        <begin position="1"/>
        <end position="21"/>
    </location>
</feature>
<dbReference type="InterPro" id="IPR021109">
    <property type="entry name" value="Peptidase_aspartic_dom_sf"/>
</dbReference>
<comment type="caution">
    <text evidence="2">The sequence shown here is derived from an EMBL/GenBank/DDBJ whole genome shotgun (WGS) entry which is preliminary data.</text>
</comment>
<dbReference type="AlphaFoldDB" id="U2LH29"/>
<dbReference type="Proteomes" id="UP000016600">
    <property type="component" value="Unassembled WGS sequence"/>
</dbReference>
<dbReference type="RefSeq" id="WP_021583204.1">
    <property type="nucleotide sequence ID" value="NZ_AWET01000008.1"/>
</dbReference>
<dbReference type="Gene3D" id="2.40.70.10">
    <property type="entry name" value="Acid Proteases"/>
    <property type="match status" value="2"/>
</dbReference>
<dbReference type="GO" id="GO:0008233">
    <property type="term" value="F:peptidase activity"/>
    <property type="evidence" value="ECO:0007669"/>
    <property type="project" value="UniProtKB-KW"/>
</dbReference>
<gene>
    <name evidence="2" type="ORF">HMPREF1218_0030</name>
</gene>
<sequence length="387" mass="43036">MKNHNYILSGFLLLLPLRITAQEFTAKRYVDTIRYEIKYGRIIIPVTVNQMQCKYILDTGGQTATIWEEAKTMGGKLTGANKVTADMNGKANMYSMGKLPKVKIGNHLIQPELTTIALPNIKGFRDLGVVGILGGDAFKDVVMSLVSSSREIHIHYPYRPKGLKLNDGIPLADSETWQVNFPLSFSGTSVQVMFDTGVPELLTMNEKDYLLLAQIYAATVIHKGKGTLGAGLEGLAEPKHLKQVRLDKFTLGGKSFKNPTCLVASDVPTILGAEVLRYGIVTIDYPRGRFYFQPYKQSPVDLSKAAPIWSVSILPARGKFEIATVWEPLIDRVDIGDEVIAVNGKDITRLPLSEIAVSDIFDQITSSEATITIRRKKRKFDINIYRR</sequence>
<keyword evidence="2" id="KW-0378">Hydrolase</keyword>
<protein>
    <submittedName>
        <fullName evidence="2">Aspartyl protease</fullName>
    </submittedName>
</protein>
<organism evidence="2 3">
    <name type="scientific">Hoylesella pleuritidis F0068</name>
    <dbReference type="NCBI Taxonomy" id="1081904"/>
    <lineage>
        <taxon>Bacteria</taxon>
        <taxon>Pseudomonadati</taxon>
        <taxon>Bacteroidota</taxon>
        <taxon>Bacteroidia</taxon>
        <taxon>Bacteroidales</taxon>
        <taxon>Prevotellaceae</taxon>
        <taxon>Hoylesella</taxon>
    </lineage>
</organism>
<dbReference type="PATRIC" id="fig|1081904.3.peg.451"/>
<keyword evidence="1" id="KW-0732">Signal</keyword>
<feature type="chain" id="PRO_5004630259" evidence="1">
    <location>
        <begin position="22"/>
        <end position="387"/>
    </location>
</feature>
<dbReference type="EMBL" id="AWET01000008">
    <property type="protein sequence ID" value="ERK03566.1"/>
    <property type="molecule type" value="Genomic_DNA"/>
</dbReference>
<evidence type="ECO:0000313" key="3">
    <source>
        <dbReference type="Proteomes" id="UP000016600"/>
    </source>
</evidence>